<feature type="domain" description="HTH lysR-type" evidence="7">
    <location>
        <begin position="9"/>
        <end position="66"/>
    </location>
</feature>
<keyword evidence="9" id="KW-1185">Reference proteome</keyword>
<evidence type="ECO:0000313" key="9">
    <source>
        <dbReference type="Proteomes" id="UP001272097"/>
    </source>
</evidence>
<keyword evidence="6" id="KW-0804">Transcription</keyword>
<dbReference type="Gene3D" id="1.10.10.10">
    <property type="entry name" value="Winged helix-like DNA-binding domain superfamily/Winged helix DNA-binding domain"/>
    <property type="match status" value="1"/>
</dbReference>
<keyword evidence="2" id="KW-0536">Nodulation</keyword>
<dbReference type="SUPFAM" id="SSF53850">
    <property type="entry name" value="Periplasmic binding protein-like II"/>
    <property type="match status" value="1"/>
</dbReference>
<evidence type="ECO:0000256" key="2">
    <source>
        <dbReference type="ARBA" id="ARBA00022458"/>
    </source>
</evidence>
<gene>
    <name evidence="8" type="ORF">RFM51_05110</name>
</gene>
<comment type="similarity">
    <text evidence="1">Belongs to the LysR transcriptional regulatory family.</text>
</comment>
<proteinExistence type="inferred from homology"/>
<dbReference type="Proteomes" id="UP001272097">
    <property type="component" value="Unassembled WGS sequence"/>
</dbReference>
<protein>
    <submittedName>
        <fullName evidence="8">LysR family transcriptional regulator</fullName>
    </submittedName>
</protein>
<name>A0ABU4WSB9_9HYPH</name>
<evidence type="ECO:0000256" key="6">
    <source>
        <dbReference type="ARBA" id="ARBA00023163"/>
    </source>
</evidence>
<dbReference type="PANTHER" id="PTHR30118:SF6">
    <property type="entry name" value="HTH-TYPE TRANSCRIPTIONAL REGULATOR LEUO"/>
    <property type="match status" value="1"/>
</dbReference>
<dbReference type="InterPro" id="IPR050389">
    <property type="entry name" value="LysR-type_TF"/>
</dbReference>
<evidence type="ECO:0000256" key="5">
    <source>
        <dbReference type="ARBA" id="ARBA00023125"/>
    </source>
</evidence>
<dbReference type="CDD" id="cd08417">
    <property type="entry name" value="PBP2_Nitroaromatics_like"/>
    <property type="match status" value="1"/>
</dbReference>
<keyword evidence="5" id="KW-0238">DNA-binding</keyword>
<dbReference type="InterPro" id="IPR000847">
    <property type="entry name" value="LysR_HTH_N"/>
</dbReference>
<dbReference type="EMBL" id="JAVIIS010000005">
    <property type="protein sequence ID" value="MDX8438962.1"/>
    <property type="molecule type" value="Genomic_DNA"/>
</dbReference>
<reference evidence="8 9" key="1">
    <citation type="submission" date="2023-08" db="EMBL/GenBank/DDBJ databases">
        <title>Implementing the SeqCode for naming new Mesorhizobium species isolated from Vachellia karroo root nodules.</title>
        <authorList>
            <person name="Van Lill M."/>
        </authorList>
    </citation>
    <scope>NUCLEOTIDE SEQUENCE [LARGE SCALE GENOMIC DNA]</scope>
    <source>
        <strain evidence="8 9">VK3E</strain>
    </source>
</reference>
<dbReference type="SUPFAM" id="SSF46785">
    <property type="entry name" value="Winged helix' DNA-binding domain"/>
    <property type="match status" value="1"/>
</dbReference>
<dbReference type="PROSITE" id="PS50931">
    <property type="entry name" value="HTH_LYSR"/>
    <property type="match status" value="1"/>
</dbReference>
<keyword evidence="4" id="KW-0805">Transcription regulation</keyword>
<dbReference type="Pfam" id="PF03466">
    <property type="entry name" value="LysR_substrate"/>
    <property type="match status" value="1"/>
</dbReference>
<dbReference type="InterPro" id="IPR037402">
    <property type="entry name" value="YidZ_PBP2"/>
</dbReference>
<evidence type="ECO:0000256" key="4">
    <source>
        <dbReference type="ARBA" id="ARBA00023015"/>
    </source>
</evidence>
<comment type="caution">
    <text evidence="8">The sequence shown here is derived from an EMBL/GenBank/DDBJ whole genome shotgun (WGS) entry which is preliminary data.</text>
</comment>
<dbReference type="InterPro" id="IPR036388">
    <property type="entry name" value="WH-like_DNA-bd_sf"/>
</dbReference>
<accession>A0ABU4WSB9</accession>
<dbReference type="Gene3D" id="3.40.190.10">
    <property type="entry name" value="Periplasmic binding protein-like II"/>
    <property type="match status" value="2"/>
</dbReference>
<organism evidence="8 9">
    <name type="scientific">Mesorhizobium australafricanum</name>
    <dbReference type="NCBI Taxonomy" id="3072311"/>
    <lineage>
        <taxon>Bacteria</taxon>
        <taxon>Pseudomonadati</taxon>
        <taxon>Pseudomonadota</taxon>
        <taxon>Alphaproteobacteria</taxon>
        <taxon>Hyphomicrobiales</taxon>
        <taxon>Phyllobacteriaceae</taxon>
        <taxon>Mesorhizobium</taxon>
    </lineage>
</organism>
<keyword evidence="3" id="KW-0678">Repressor</keyword>
<evidence type="ECO:0000256" key="3">
    <source>
        <dbReference type="ARBA" id="ARBA00022491"/>
    </source>
</evidence>
<dbReference type="InterPro" id="IPR036390">
    <property type="entry name" value="WH_DNA-bd_sf"/>
</dbReference>
<dbReference type="InterPro" id="IPR005119">
    <property type="entry name" value="LysR_subst-bd"/>
</dbReference>
<dbReference type="PANTHER" id="PTHR30118">
    <property type="entry name" value="HTH-TYPE TRANSCRIPTIONAL REGULATOR LEUO-RELATED"/>
    <property type="match status" value="1"/>
</dbReference>
<evidence type="ECO:0000313" key="8">
    <source>
        <dbReference type="EMBL" id="MDX8438962.1"/>
    </source>
</evidence>
<dbReference type="RefSeq" id="WP_320212860.1">
    <property type="nucleotide sequence ID" value="NZ_JAVIIS010000005.1"/>
</dbReference>
<evidence type="ECO:0000256" key="1">
    <source>
        <dbReference type="ARBA" id="ARBA00009437"/>
    </source>
</evidence>
<evidence type="ECO:0000259" key="7">
    <source>
        <dbReference type="PROSITE" id="PS50931"/>
    </source>
</evidence>
<sequence>MSNIDHLDLDGRALQLFLAVLEKGSVTEAANVLDVTQSAVSHQLEKLRRIVRDPLFVKSGRGIVATAHARALGEQARELLDAMRDFARGAEFDPATARLSLRIAANDLQRELLLPRLFERLEDELAGVDLRVLPSDVPTTEMLRDDHCDLLISPFPPEGIDILQKRLLTDRYICFFDPRMREAPCSWQDYIGARHVTVVYPDKEQLRFDKELEAAGIRRDIAIAVPGFSGVPAFLLGTDRLASLPSLLSRSLMREFASAPVPLLDAADQGEQELVMFMAWHRRYQNDPGHGWLRAQAEQTAMEIAGS</sequence>
<dbReference type="Pfam" id="PF00126">
    <property type="entry name" value="HTH_1"/>
    <property type="match status" value="1"/>
</dbReference>